<keyword evidence="1" id="KW-0472">Membrane</keyword>
<dbReference type="InParanoid" id="A0A165HDT0"/>
<sequence>MSTFISVLPLFLHASLFLFLAGLVLLLWDLDAFLSIWVFFLTAIVLTFYVASTLMPVFRRDCPSATPLTGPSR</sequence>
<reference evidence="3 4" key="1">
    <citation type="journal article" date="2016" name="Mol. Biol. Evol.">
        <title>Comparative Genomics of Early-Diverging Mushroom-Forming Fungi Provides Insights into the Origins of Lignocellulose Decay Capabilities.</title>
        <authorList>
            <person name="Nagy L.G."/>
            <person name="Riley R."/>
            <person name="Tritt A."/>
            <person name="Adam C."/>
            <person name="Daum C."/>
            <person name="Floudas D."/>
            <person name="Sun H."/>
            <person name="Yadav J.S."/>
            <person name="Pangilinan J."/>
            <person name="Larsson K.H."/>
            <person name="Matsuura K."/>
            <person name="Barry K."/>
            <person name="Labutti K."/>
            <person name="Kuo R."/>
            <person name="Ohm R.A."/>
            <person name="Bhattacharya S.S."/>
            <person name="Shirouzu T."/>
            <person name="Yoshinaga Y."/>
            <person name="Martin F.M."/>
            <person name="Grigoriev I.V."/>
            <person name="Hibbett D.S."/>
        </authorList>
    </citation>
    <scope>NUCLEOTIDE SEQUENCE [LARGE SCALE GENOMIC DNA]</scope>
    <source>
        <strain evidence="3 4">HHB12029</strain>
    </source>
</reference>
<evidence type="ECO:0000313" key="3">
    <source>
        <dbReference type="EMBL" id="KZV91823.1"/>
    </source>
</evidence>
<dbReference type="EMBL" id="KV426020">
    <property type="protein sequence ID" value="KZV91823.1"/>
    <property type="molecule type" value="Genomic_DNA"/>
</dbReference>
<accession>A0A165HDT0</accession>
<feature type="non-terminal residue" evidence="3">
    <location>
        <position position="73"/>
    </location>
</feature>
<name>A0A165HDT0_EXIGL</name>
<dbReference type="Proteomes" id="UP000077266">
    <property type="component" value="Unassembled WGS sequence"/>
</dbReference>
<evidence type="ECO:0000313" key="4">
    <source>
        <dbReference type="Proteomes" id="UP000077266"/>
    </source>
</evidence>
<dbReference type="AlphaFoldDB" id="A0A165HDT0"/>
<proteinExistence type="predicted"/>
<evidence type="ECO:0000256" key="1">
    <source>
        <dbReference type="SAM" id="Phobius"/>
    </source>
</evidence>
<protein>
    <recommendedName>
        <fullName evidence="2">DUF6535 domain-containing protein</fullName>
    </recommendedName>
</protein>
<dbReference type="Pfam" id="PF20153">
    <property type="entry name" value="DUF6535"/>
    <property type="match status" value="1"/>
</dbReference>
<dbReference type="InterPro" id="IPR045338">
    <property type="entry name" value="DUF6535"/>
</dbReference>
<keyword evidence="1" id="KW-0812">Transmembrane</keyword>
<feature type="transmembrane region" description="Helical" evidence="1">
    <location>
        <begin position="7"/>
        <end position="28"/>
    </location>
</feature>
<keyword evidence="4" id="KW-1185">Reference proteome</keyword>
<feature type="domain" description="DUF6535" evidence="2">
    <location>
        <begin position="1"/>
        <end position="28"/>
    </location>
</feature>
<organism evidence="3 4">
    <name type="scientific">Exidia glandulosa HHB12029</name>
    <dbReference type="NCBI Taxonomy" id="1314781"/>
    <lineage>
        <taxon>Eukaryota</taxon>
        <taxon>Fungi</taxon>
        <taxon>Dikarya</taxon>
        <taxon>Basidiomycota</taxon>
        <taxon>Agaricomycotina</taxon>
        <taxon>Agaricomycetes</taxon>
        <taxon>Auriculariales</taxon>
        <taxon>Exidiaceae</taxon>
        <taxon>Exidia</taxon>
    </lineage>
</organism>
<evidence type="ECO:0000259" key="2">
    <source>
        <dbReference type="Pfam" id="PF20153"/>
    </source>
</evidence>
<gene>
    <name evidence="3" type="ORF">EXIGLDRAFT_718930</name>
</gene>
<keyword evidence="1" id="KW-1133">Transmembrane helix</keyword>
<feature type="transmembrane region" description="Helical" evidence="1">
    <location>
        <begin position="34"/>
        <end position="51"/>
    </location>
</feature>